<evidence type="ECO:0000256" key="4">
    <source>
        <dbReference type="SAM" id="MobiDB-lite"/>
    </source>
</evidence>
<feature type="domain" description="EF-hand" evidence="5">
    <location>
        <begin position="73"/>
        <end position="108"/>
    </location>
</feature>
<dbReference type="PROSITE" id="PS00018">
    <property type="entry name" value="EF_HAND_1"/>
    <property type="match status" value="2"/>
</dbReference>
<dbReference type="PANTHER" id="PTHR45942">
    <property type="entry name" value="PROTEIN PHOSPATASE 3 REGULATORY SUBUNIT B ALPHA ISOFORM TYPE 1"/>
    <property type="match status" value="1"/>
</dbReference>
<accession>A0ABQ6MMU3</accession>
<feature type="domain" description="EF-hand" evidence="5">
    <location>
        <begin position="183"/>
        <end position="218"/>
    </location>
</feature>
<evidence type="ECO:0000256" key="3">
    <source>
        <dbReference type="ARBA" id="ARBA00022837"/>
    </source>
</evidence>
<evidence type="ECO:0000313" key="6">
    <source>
        <dbReference type="EMBL" id="GMI28740.1"/>
    </source>
</evidence>
<dbReference type="InterPro" id="IPR002048">
    <property type="entry name" value="EF_hand_dom"/>
</dbReference>
<protein>
    <recommendedName>
        <fullName evidence="5">EF-hand domain-containing protein</fullName>
    </recommendedName>
</protein>
<name>A0ABQ6MMU3_9STRA</name>
<dbReference type="CDD" id="cd00051">
    <property type="entry name" value="EFh"/>
    <property type="match status" value="1"/>
</dbReference>
<organism evidence="6 7">
    <name type="scientific">Tetraparma gracilis</name>
    <dbReference type="NCBI Taxonomy" id="2962635"/>
    <lineage>
        <taxon>Eukaryota</taxon>
        <taxon>Sar</taxon>
        <taxon>Stramenopiles</taxon>
        <taxon>Ochrophyta</taxon>
        <taxon>Bolidophyceae</taxon>
        <taxon>Parmales</taxon>
        <taxon>Triparmaceae</taxon>
        <taxon>Tetraparma</taxon>
    </lineage>
</organism>
<dbReference type="InterPro" id="IPR011992">
    <property type="entry name" value="EF-hand-dom_pair"/>
</dbReference>
<dbReference type="SMART" id="SM00054">
    <property type="entry name" value="EFh"/>
    <property type="match status" value="3"/>
</dbReference>
<proteinExistence type="predicted"/>
<feature type="non-terminal residue" evidence="6">
    <location>
        <position position="511"/>
    </location>
</feature>
<keyword evidence="2" id="KW-0677">Repeat</keyword>
<gene>
    <name evidence="6" type="ORF">TeGR_g11685</name>
</gene>
<dbReference type="SUPFAM" id="SSF47473">
    <property type="entry name" value="EF-hand"/>
    <property type="match status" value="1"/>
</dbReference>
<dbReference type="Pfam" id="PF13499">
    <property type="entry name" value="EF-hand_7"/>
    <property type="match status" value="1"/>
</dbReference>
<evidence type="ECO:0000256" key="2">
    <source>
        <dbReference type="ARBA" id="ARBA00022737"/>
    </source>
</evidence>
<dbReference type="Gene3D" id="1.10.238.10">
    <property type="entry name" value="EF-hand"/>
    <property type="match status" value="1"/>
</dbReference>
<comment type="caution">
    <text evidence="6">The sequence shown here is derived from an EMBL/GenBank/DDBJ whole genome shotgun (WGS) entry which is preliminary data.</text>
</comment>
<reference evidence="6 7" key="1">
    <citation type="journal article" date="2023" name="Commun. Biol.">
        <title>Genome analysis of Parmales, the sister group of diatoms, reveals the evolutionary specialization of diatoms from phago-mixotrophs to photoautotrophs.</title>
        <authorList>
            <person name="Ban H."/>
            <person name="Sato S."/>
            <person name="Yoshikawa S."/>
            <person name="Yamada K."/>
            <person name="Nakamura Y."/>
            <person name="Ichinomiya M."/>
            <person name="Sato N."/>
            <person name="Blanc-Mathieu R."/>
            <person name="Endo H."/>
            <person name="Kuwata A."/>
            <person name="Ogata H."/>
        </authorList>
    </citation>
    <scope>NUCLEOTIDE SEQUENCE [LARGE SCALE GENOMIC DNA]</scope>
</reference>
<keyword evidence="1" id="KW-0479">Metal-binding</keyword>
<keyword evidence="7" id="KW-1185">Reference proteome</keyword>
<evidence type="ECO:0000259" key="5">
    <source>
        <dbReference type="PROSITE" id="PS50222"/>
    </source>
</evidence>
<dbReference type="EMBL" id="BRYB01001568">
    <property type="protein sequence ID" value="GMI28740.1"/>
    <property type="molecule type" value="Genomic_DNA"/>
</dbReference>
<sequence length="511" mass="58245">MVSLKIWKKKKDKKEKTPRKPVPSRRCKCFTMEDIRMLHPGYAKAAEYSQFFLTSGKGTNLRRLLVQLGLTRQETTKFFRLFMKIDEDDSGMLTLDEFFKYLDVEWNPFIGKAFHQFDTDDKDMSADQLEPDEWIVGMLNYCTLTPEALSRFAFEMYDDDGSEFISHEELGVMVDDIFGEDFDKEAHIQMLIKVLDADGDGVIEYEEWRKTAHKAASILKPAIVFQSALQSRCFGESWWGRIKAKVIVKVANAGYPNVMQYFKKEVAAKRPTAAEAALLTDWLGEEVGDDGTTHAERDGEEDTKMGLGAAMMAKRLAKKKKEEMQTDITEHGFKNPFRNSKVGVIDYGAAKFKNADADFEFVDADDEEALAAANGGRGPTKEQLGELGIRRLRAAAPRELGDGRLEYPDGTVVDKVEPRDRGGEESAATRLKAYKYKLEHRRKGEPLLDEDEEKRKREYRRKMAKYAHANVAAMLDKYDLYDGHVVKDEVPVWERKLSLGEVKREEEEGGG</sequence>
<keyword evidence="3" id="KW-0106">Calcium</keyword>
<evidence type="ECO:0000313" key="7">
    <source>
        <dbReference type="Proteomes" id="UP001165060"/>
    </source>
</evidence>
<evidence type="ECO:0000256" key="1">
    <source>
        <dbReference type="ARBA" id="ARBA00022723"/>
    </source>
</evidence>
<dbReference type="InterPro" id="IPR018247">
    <property type="entry name" value="EF_Hand_1_Ca_BS"/>
</dbReference>
<feature type="region of interest" description="Disordered" evidence="4">
    <location>
        <begin position="1"/>
        <end position="23"/>
    </location>
</feature>
<dbReference type="PROSITE" id="PS50222">
    <property type="entry name" value="EF_HAND_2"/>
    <property type="match status" value="3"/>
</dbReference>
<feature type="domain" description="EF-hand" evidence="5">
    <location>
        <begin position="145"/>
        <end position="180"/>
    </location>
</feature>
<dbReference type="Proteomes" id="UP001165060">
    <property type="component" value="Unassembled WGS sequence"/>
</dbReference>